<comment type="caution">
    <text evidence="6">The sequence shown here is derived from an EMBL/GenBank/DDBJ whole genome shotgun (WGS) entry which is preliminary data.</text>
</comment>
<protein>
    <recommendedName>
        <fullName evidence="4">S-adenosylmethionine sensor upstream of mTORC1</fullName>
    </recommendedName>
    <alternativeName>
        <fullName evidence="4">Probable methyltransferase BMT2 homolog</fullName>
        <ecNumber evidence="4">2.1.1.-</ecNumber>
    </alternativeName>
</protein>
<keyword evidence="1 4" id="KW-0489">Methyltransferase</keyword>
<keyword evidence="7" id="KW-1185">Reference proteome</keyword>
<dbReference type="PANTHER" id="PTHR21008">
    <property type="entry name" value="S-ADENOSYLMETHIONINE SENSOR UPSTREAM OF MTORC1-RELATED"/>
    <property type="match status" value="1"/>
</dbReference>
<evidence type="ECO:0000256" key="2">
    <source>
        <dbReference type="ARBA" id="ARBA00022679"/>
    </source>
</evidence>
<organism evidence="6 7">
    <name type="scientific">Amphibalanus amphitrite</name>
    <name type="common">Striped barnacle</name>
    <name type="synonym">Balanus amphitrite</name>
    <dbReference type="NCBI Taxonomy" id="1232801"/>
    <lineage>
        <taxon>Eukaryota</taxon>
        <taxon>Metazoa</taxon>
        <taxon>Ecdysozoa</taxon>
        <taxon>Arthropoda</taxon>
        <taxon>Crustacea</taxon>
        <taxon>Multicrustacea</taxon>
        <taxon>Cirripedia</taxon>
        <taxon>Thoracica</taxon>
        <taxon>Thoracicalcarea</taxon>
        <taxon>Balanomorpha</taxon>
        <taxon>Balanoidea</taxon>
        <taxon>Balanidae</taxon>
        <taxon>Amphibalaninae</taxon>
        <taxon>Amphibalanus</taxon>
    </lineage>
</organism>
<keyword evidence="2 4" id="KW-0808">Transferase</keyword>
<gene>
    <name evidence="6" type="primary">Samtor</name>
    <name evidence="6" type="ORF">FJT64_020663</name>
</gene>
<evidence type="ECO:0000256" key="1">
    <source>
        <dbReference type="ARBA" id="ARBA00022603"/>
    </source>
</evidence>
<dbReference type="PANTHER" id="PTHR21008:SF0">
    <property type="entry name" value="S-ADENOSYLMETHIONINE SENSOR UPSTREAM OF MTORC1"/>
    <property type="match status" value="1"/>
</dbReference>
<dbReference type="Proteomes" id="UP000440578">
    <property type="component" value="Unassembled WGS sequence"/>
</dbReference>
<comment type="function">
    <text evidence="4">S-adenosyl-L-methionine-binding protein that acts as an inhibitor of mTORC1 signaling. Acts as a sensor of S-adenosyl-L-methionine to signal methionine sufficiency to mTORC1. Probably also acts as a S-adenosyl-L-methionine-dependent methyltransferase.</text>
</comment>
<dbReference type="GO" id="GO:1904262">
    <property type="term" value="P:negative regulation of TORC1 signaling"/>
    <property type="evidence" value="ECO:0007669"/>
    <property type="project" value="TreeGrafter"/>
</dbReference>
<dbReference type="EMBL" id="VIIS01000515">
    <property type="protein sequence ID" value="KAF0308074.1"/>
    <property type="molecule type" value="Genomic_DNA"/>
</dbReference>
<feature type="region of interest" description="Disordered" evidence="5">
    <location>
        <begin position="306"/>
        <end position="328"/>
    </location>
</feature>
<dbReference type="GO" id="GO:0008168">
    <property type="term" value="F:methyltransferase activity"/>
    <property type="evidence" value="ECO:0007669"/>
    <property type="project" value="UniProtKB-UniRule"/>
</dbReference>
<keyword evidence="3 4" id="KW-0949">S-adenosyl-L-methionine</keyword>
<feature type="compositionally biased region" description="Low complexity" evidence="5">
    <location>
        <begin position="308"/>
        <end position="320"/>
    </location>
</feature>
<proteinExistence type="inferred from homology"/>
<accession>A0A6A4WW34</accession>
<dbReference type="OrthoDB" id="5954793at2759"/>
<evidence type="ECO:0000256" key="3">
    <source>
        <dbReference type="ARBA" id="ARBA00022691"/>
    </source>
</evidence>
<comment type="similarity">
    <text evidence="4">Belongs to the BMT2 family.</text>
</comment>
<evidence type="ECO:0000256" key="5">
    <source>
        <dbReference type="SAM" id="MobiDB-lite"/>
    </source>
</evidence>
<sequence>MNDSNAYSKTDSCQAECAGVIKRVHAELRAKCQDGSTAEDVWRAHVSSSNDAVLSEYATSMRRLATDVWDRRHGGAPELSRISWLHEALLSYHSETELARARAYDDRLAARHGLMPHQWPSASELTSLEAFDTLDVGSCYGPFCGLPRLRVTALDLCPAAPTVLRGDLLSVPLNDRTEVDRASGQLLSLATGAWHAVIFCLLLEYLPTPRLRYECCRRAAQLLRTEGSLLVASPDSAHRTANGPLYRAWRLALATLGLVRVRYEKTEHLHCMVFRKSAHPEQVAQEALSQIAQDAARGRLVWSRHSKVPGSSSEVPEGPSASHEAAPDCPEPYQLMVIHQDLKPTVLKTEMERTVTNVTGVVEALSELPLL</sequence>
<evidence type="ECO:0000256" key="4">
    <source>
        <dbReference type="HAMAP-Rule" id="MF_03044"/>
    </source>
</evidence>
<evidence type="ECO:0000313" key="6">
    <source>
        <dbReference type="EMBL" id="KAF0308074.1"/>
    </source>
</evidence>
<dbReference type="InterPro" id="IPR021867">
    <property type="entry name" value="Bmt2/SAMTOR"/>
</dbReference>
<dbReference type="SUPFAM" id="SSF53335">
    <property type="entry name" value="S-adenosyl-L-methionine-dependent methyltransferases"/>
    <property type="match status" value="1"/>
</dbReference>
<dbReference type="EC" id="2.1.1.-" evidence="4"/>
<dbReference type="HAMAP" id="MF_03044">
    <property type="entry name" value="BMT2"/>
    <property type="match status" value="1"/>
</dbReference>
<dbReference type="GO" id="GO:0032259">
    <property type="term" value="P:methylation"/>
    <property type="evidence" value="ECO:0007669"/>
    <property type="project" value="UniProtKB-KW"/>
</dbReference>
<dbReference type="InterPro" id="IPR029063">
    <property type="entry name" value="SAM-dependent_MTases_sf"/>
</dbReference>
<reference evidence="6 7" key="1">
    <citation type="submission" date="2019-07" db="EMBL/GenBank/DDBJ databases">
        <title>Draft genome assembly of a fouling barnacle, Amphibalanus amphitrite (Darwin, 1854): The first reference genome for Thecostraca.</title>
        <authorList>
            <person name="Kim W."/>
        </authorList>
    </citation>
    <scope>NUCLEOTIDE SEQUENCE [LARGE SCALE GENOMIC DNA]</scope>
    <source>
        <strain evidence="6">SNU_AA5</strain>
        <tissue evidence="6">Soma without cirri and trophi</tissue>
    </source>
</reference>
<dbReference type="AlphaFoldDB" id="A0A6A4WW34"/>
<name>A0A6A4WW34_AMPAM</name>
<evidence type="ECO:0000313" key="7">
    <source>
        <dbReference type="Proteomes" id="UP000440578"/>
    </source>
</evidence>
<dbReference type="Gene3D" id="3.40.50.150">
    <property type="entry name" value="Vaccinia Virus protein VP39"/>
    <property type="match status" value="1"/>
</dbReference>
<feature type="binding site" evidence="4">
    <location>
        <position position="155"/>
    </location>
    <ligand>
        <name>S-adenosyl-L-methionine</name>
        <dbReference type="ChEBI" id="CHEBI:59789"/>
    </ligand>
</feature>
<feature type="binding site" evidence="4">
    <location>
        <position position="137"/>
    </location>
    <ligand>
        <name>S-adenosyl-L-methionine</name>
        <dbReference type="ChEBI" id="CHEBI:59789"/>
    </ligand>
</feature>